<dbReference type="HAMAP" id="MF_01571">
    <property type="entry name" value="Pro_tRNA_synth_type3"/>
    <property type="match status" value="1"/>
</dbReference>
<dbReference type="Pfam" id="PF00587">
    <property type="entry name" value="tRNA-synt_2b"/>
    <property type="match status" value="1"/>
</dbReference>
<dbReference type="Pfam" id="PF03129">
    <property type="entry name" value="HGTP_anticodon"/>
    <property type="match status" value="1"/>
</dbReference>
<evidence type="ECO:0000256" key="1">
    <source>
        <dbReference type="ARBA" id="ARBA00022598"/>
    </source>
</evidence>
<keyword evidence="1 8" id="KW-0436">Ligase</keyword>
<dbReference type="InterPro" id="IPR045864">
    <property type="entry name" value="aa-tRNA-synth_II/BPL/LPL"/>
</dbReference>
<comment type="similarity">
    <text evidence="7 8">Belongs to the class-II aminoacyl-tRNA synthetase family. ProS type 3 subfamily.</text>
</comment>
<dbReference type="GO" id="GO:0017101">
    <property type="term" value="C:aminoacyl-tRNA synthetase multienzyme complex"/>
    <property type="evidence" value="ECO:0007669"/>
    <property type="project" value="TreeGrafter"/>
</dbReference>
<dbReference type="GO" id="GO:0005737">
    <property type="term" value="C:cytoplasm"/>
    <property type="evidence" value="ECO:0007669"/>
    <property type="project" value="UniProtKB-SubCell"/>
</dbReference>
<dbReference type="InterPro" id="IPR004499">
    <property type="entry name" value="Pro-tRNA-ligase_IIa_arc-type"/>
</dbReference>
<dbReference type="GO" id="GO:0006433">
    <property type="term" value="P:prolyl-tRNA aminoacylation"/>
    <property type="evidence" value="ECO:0007669"/>
    <property type="project" value="UniProtKB-UniRule"/>
</dbReference>
<dbReference type="Proteomes" id="UP000266720">
    <property type="component" value="Chromosome"/>
</dbReference>
<gene>
    <name evidence="8" type="primary">proS</name>
    <name evidence="10" type="ORF">TCARB_0188</name>
</gene>
<dbReference type="PANTHER" id="PTHR43382:SF2">
    <property type="entry name" value="BIFUNCTIONAL GLUTAMATE_PROLINE--TRNA LIGASE"/>
    <property type="match status" value="1"/>
</dbReference>
<comment type="function">
    <text evidence="8">Catalyzes the attachment of proline to tRNA(Pro) in a two-step reaction: proline is first activated by ATP to form Pro-AMP and then transferred to the acceptor end of tRNA(Pro).</text>
</comment>
<dbReference type="InterPro" id="IPR017449">
    <property type="entry name" value="Pro-tRNA_synth_II"/>
</dbReference>
<evidence type="ECO:0000256" key="2">
    <source>
        <dbReference type="ARBA" id="ARBA00022741"/>
    </source>
</evidence>
<evidence type="ECO:0000256" key="4">
    <source>
        <dbReference type="ARBA" id="ARBA00022917"/>
    </source>
</evidence>
<evidence type="ECO:0000256" key="6">
    <source>
        <dbReference type="ARBA" id="ARBA00047671"/>
    </source>
</evidence>
<dbReference type="EC" id="6.1.1.15" evidence="8"/>
<dbReference type="InterPro" id="IPR006195">
    <property type="entry name" value="aa-tRNA-synth_II"/>
</dbReference>
<proteinExistence type="inferred from homology"/>
<evidence type="ECO:0000256" key="3">
    <source>
        <dbReference type="ARBA" id="ARBA00022840"/>
    </source>
</evidence>
<evidence type="ECO:0000259" key="9">
    <source>
        <dbReference type="PROSITE" id="PS50862"/>
    </source>
</evidence>
<dbReference type="AlphaFoldDB" id="A0A3G1A7J5"/>
<dbReference type="PROSITE" id="PS50862">
    <property type="entry name" value="AA_TRNA_LIGASE_II"/>
    <property type="match status" value="1"/>
</dbReference>
<dbReference type="STRING" id="697581.TCARB_0188"/>
<dbReference type="GeneID" id="25405648"/>
<reference evidence="11" key="1">
    <citation type="book" date="2010" name="EXTREMOPHILES" publisher="0:0-0">
        <title>Complete genome sequences of ten hyperthermophilic archaea reveal their metabolic capabilities and possible ecological roles.</title>
        <editorList>
            <person name="?"/>
        </editorList>
        <authorList>
            <person name="Ravin N.V."/>
            <person name="Mardanov A.V."/>
            <person name="Bonch-Osmolovskaya E.A."/>
            <person name="Skryabin K.G."/>
        </authorList>
    </citation>
    <scope>NUCLEOTIDE SEQUENCE [LARGE SCALE GENOMIC DNA]</scope>
    <source>
        <strain evidence="11">1505</strain>
    </source>
</reference>
<comment type="subcellular location">
    <subcellularLocation>
        <location evidence="8">Cytoplasm</location>
    </subcellularLocation>
</comment>
<dbReference type="InterPro" id="IPR002316">
    <property type="entry name" value="Pro-tRNA-ligase_IIa"/>
</dbReference>
<dbReference type="Gene3D" id="3.40.50.800">
    <property type="entry name" value="Anticodon-binding domain"/>
    <property type="match status" value="1"/>
</dbReference>
<keyword evidence="2 8" id="KW-0547">Nucleotide-binding</keyword>
<evidence type="ECO:0000256" key="5">
    <source>
        <dbReference type="ARBA" id="ARBA00023146"/>
    </source>
</evidence>
<dbReference type="CDD" id="cd00862">
    <property type="entry name" value="ProRS_anticodon_zinc"/>
    <property type="match status" value="1"/>
</dbReference>
<dbReference type="PRINTS" id="PR01046">
    <property type="entry name" value="TRNASYNTHPRO"/>
</dbReference>
<keyword evidence="5 8" id="KW-0030">Aminoacyl-tRNA synthetase</keyword>
<dbReference type="Gene3D" id="3.30.930.10">
    <property type="entry name" value="Bira Bifunctional Protein, Domain 2"/>
    <property type="match status" value="1"/>
</dbReference>
<keyword evidence="4 8" id="KW-0648">Protein biosynthesis</keyword>
<dbReference type="SMART" id="SM00946">
    <property type="entry name" value="ProRS-C_1"/>
    <property type="match status" value="1"/>
</dbReference>
<feature type="domain" description="Aminoacyl-transfer RNA synthetases class-II family profile" evidence="9">
    <location>
        <begin position="46"/>
        <end position="286"/>
    </location>
</feature>
<dbReference type="SUPFAM" id="SSF64586">
    <property type="entry name" value="C-terminal domain of ProRS"/>
    <property type="match status" value="1"/>
</dbReference>
<dbReference type="FunFam" id="3.40.50.800:FF:000005">
    <property type="entry name" value="bifunctional glutamate/proline--tRNA ligase"/>
    <property type="match status" value="1"/>
</dbReference>
<dbReference type="InterPro" id="IPR004154">
    <property type="entry name" value="Anticodon-bd"/>
</dbReference>
<accession>A0A3G1A7J5</accession>
<dbReference type="Pfam" id="PF09180">
    <property type="entry name" value="ProRS-C_1"/>
    <property type="match status" value="1"/>
</dbReference>
<dbReference type="InterPro" id="IPR016061">
    <property type="entry name" value="Pro-tRNA_ligase_II_C"/>
</dbReference>
<dbReference type="RefSeq" id="WP_052886422.1">
    <property type="nucleotide sequence ID" value="NZ_CP007493.1"/>
</dbReference>
<dbReference type="NCBIfam" id="TIGR00408">
    <property type="entry name" value="proS_fam_I"/>
    <property type="match status" value="1"/>
</dbReference>
<dbReference type="EMBL" id="CP007493">
    <property type="protein sequence ID" value="AJB41264.1"/>
    <property type="molecule type" value="Genomic_DNA"/>
</dbReference>
<evidence type="ECO:0000256" key="7">
    <source>
        <dbReference type="ARBA" id="ARBA00060806"/>
    </source>
</evidence>
<evidence type="ECO:0000313" key="10">
    <source>
        <dbReference type="EMBL" id="AJB41264.1"/>
    </source>
</evidence>
<protein>
    <recommendedName>
        <fullName evidence="8">Proline--tRNA ligase</fullName>
        <ecNumber evidence="8">6.1.1.15</ecNumber>
    </recommendedName>
    <alternativeName>
        <fullName evidence="8">Prolyl-tRNA synthetase</fullName>
        <shortName evidence="8">ProRS</shortName>
    </alternativeName>
</protein>
<dbReference type="InterPro" id="IPR036621">
    <property type="entry name" value="Anticodon-bd_dom_sf"/>
</dbReference>
<dbReference type="KEGG" id="tcb:TCARB_0188"/>
<dbReference type="FunFam" id="3.30.930.10:FF:000037">
    <property type="entry name" value="Proline--tRNA ligase"/>
    <property type="match status" value="1"/>
</dbReference>
<evidence type="ECO:0000313" key="11">
    <source>
        <dbReference type="Proteomes" id="UP000266720"/>
    </source>
</evidence>
<dbReference type="InterPro" id="IPR002314">
    <property type="entry name" value="aa-tRNA-synt_IIb"/>
</dbReference>
<comment type="catalytic activity">
    <reaction evidence="6 8">
        <text>tRNA(Pro) + L-proline + ATP = L-prolyl-tRNA(Pro) + AMP + diphosphate</text>
        <dbReference type="Rhea" id="RHEA:14305"/>
        <dbReference type="Rhea" id="RHEA-COMP:9700"/>
        <dbReference type="Rhea" id="RHEA-COMP:9702"/>
        <dbReference type="ChEBI" id="CHEBI:30616"/>
        <dbReference type="ChEBI" id="CHEBI:33019"/>
        <dbReference type="ChEBI" id="CHEBI:60039"/>
        <dbReference type="ChEBI" id="CHEBI:78442"/>
        <dbReference type="ChEBI" id="CHEBI:78532"/>
        <dbReference type="ChEBI" id="CHEBI:456215"/>
        <dbReference type="EC" id="6.1.1.15"/>
    </reaction>
</comment>
<comment type="subunit">
    <text evidence="8">Homodimer.</text>
</comment>
<name>A0A3G1A7J5_9CREN</name>
<dbReference type="Gene3D" id="3.30.110.30">
    <property type="entry name" value="C-terminal domain of ProRS"/>
    <property type="match status" value="1"/>
</dbReference>
<dbReference type="PANTHER" id="PTHR43382">
    <property type="entry name" value="PROLYL-TRNA SYNTHETASE"/>
    <property type="match status" value="1"/>
</dbReference>
<organism evidence="10 11">
    <name type="scientific">Thermofilum adornatum 1505</name>
    <dbReference type="NCBI Taxonomy" id="697581"/>
    <lineage>
        <taxon>Archaea</taxon>
        <taxon>Thermoproteota</taxon>
        <taxon>Thermoprotei</taxon>
        <taxon>Thermofilales</taxon>
        <taxon>Thermofilaceae</taxon>
        <taxon>Thermofilum</taxon>
    </lineage>
</organism>
<dbReference type="GO" id="GO:0005524">
    <property type="term" value="F:ATP binding"/>
    <property type="evidence" value="ECO:0007669"/>
    <property type="project" value="UniProtKB-UniRule"/>
</dbReference>
<dbReference type="SUPFAM" id="SSF55681">
    <property type="entry name" value="Class II aaRS and biotin synthetases"/>
    <property type="match status" value="1"/>
</dbReference>
<keyword evidence="3 8" id="KW-0067">ATP-binding</keyword>
<dbReference type="GO" id="GO:0004827">
    <property type="term" value="F:proline-tRNA ligase activity"/>
    <property type="evidence" value="ECO:0007669"/>
    <property type="project" value="UniProtKB-UniRule"/>
</dbReference>
<evidence type="ECO:0000256" key="8">
    <source>
        <dbReference type="HAMAP-Rule" id="MF_01571"/>
    </source>
</evidence>
<sequence length="484" mass="56354">MSEQGITVKKSENFSEWYSQVLIKAGLVDLRYNVQGFIVHRPWLMRIIRAIYRMFEEELEKTGHEPVLFPLVIPEENFEKEKEHVEGFRAEVFWITEVGDGSEKLDRKLALRPTSETAFYYMYSYWIQSWRDLPLKLYQSVSVYRYEKNTRPLMRGREFLWIEAHDAFATHEEALQQIREDMENSRKVIWEKLGIPFLFLRRPPWDKFGGAEDTYAADTIMPDGRVLQISSTHDLGQRFAKPFNVTFLDKDGQRKYVWQTCYGPGVWRIAAALISIHGDDKGLVLPVEVAPVQVVIIPIYYKDADKEKVLGKCRRLEELLKGAGYRVQVDAREEYTPGYKFNEWELKGVPIRLEVGVKEVETNTVTVFRRDLLRKEKVSDEKLLEYIKYLEGAILEELKNRAKNFFESRIVNATSRQEVEEALRSGKIVKMPFCGREECANDLKEATDGGKIRGTEIDFKEGDYGKCAWCGAPARQIVYVAKAY</sequence>
<comment type="domain">
    <text evidence="8">Consists of three domains: the N-terminal catalytic domain, the anticodon-binding domain and the C-terminal extension.</text>
</comment>
<keyword evidence="8" id="KW-0963">Cytoplasm</keyword>
<dbReference type="SUPFAM" id="SSF52954">
    <property type="entry name" value="Class II aaRS ABD-related"/>
    <property type="match status" value="1"/>
</dbReference>